<evidence type="ECO:0000313" key="1">
    <source>
        <dbReference type="EMBL" id="MXU92089.1"/>
    </source>
</evidence>
<protein>
    <submittedName>
        <fullName evidence="1">Uncharacterized protein</fullName>
    </submittedName>
</protein>
<organism evidence="1">
    <name type="scientific">Ixodes ricinus</name>
    <name type="common">Common tick</name>
    <name type="synonym">Acarus ricinus</name>
    <dbReference type="NCBI Taxonomy" id="34613"/>
    <lineage>
        <taxon>Eukaryota</taxon>
        <taxon>Metazoa</taxon>
        <taxon>Ecdysozoa</taxon>
        <taxon>Arthropoda</taxon>
        <taxon>Chelicerata</taxon>
        <taxon>Arachnida</taxon>
        <taxon>Acari</taxon>
        <taxon>Parasitiformes</taxon>
        <taxon>Ixodida</taxon>
        <taxon>Ixodoidea</taxon>
        <taxon>Ixodidae</taxon>
        <taxon>Ixodinae</taxon>
        <taxon>Ixodes</taxon>
    </lineage>
</organism>
<accession>A0A6B0UQP2</accession>
<dbReference type="EMBL" id="GIFC01010006">
    <property type="protein sequence ID" value="MXU92089.1"/>
    <property type="molecule type" value="Transcribed_RNA"/>
</dbReference>
<reference evidence="1" key="1">
    <citation type="submission" date="2019-12" db="EMBL/GenBank/DDBJ databases">
        <title>An insight into the sialome of adult female Ixodes ricinus ticks feeding for 6 days.</title>
        <authorList>
            <person name="Perner J."/>
            <person name="Ribeiro J.M.C."/>
        </authorList>
    </citation>
    <scope>NUCLEOTIDE SEQUENCE</scope>
    <source>
        <strain evidence="1">Semi-engorged</strain>
        <tissue evidence="1">Salivary glands</tissue>
    </source>
</reference>
<dbReference type="AlphaFoldDB" id="A0A6B0UQP2"/>
<sequence length="129" mass="15163">MGTHRFLPRKGWVEDVDKLRSLGCTMHFDPYEEVCKNPMEEGSVAEYKDDAIHYDYDKKARIWRTYDTLDTIRKKIKRAYKELAGLPFGWAAFYIEMDDWNGTCPNSTKNKPQRLLELVKPLNKQLESG</sequence>
<proteinExistence type="predicted"/>
<name>A0A6B0UQP2_IXORI</name>